<dbReference type="GO" id="GO:0005886">
    <property type="term" value="C:plasma membrane"/>
    <property type="evidence" value="ECO:0007669"/>
    <property type="project" value="UniProtKB-SubCell"/>
</dbReference>
<keyword evidence="5 9" id="KW-0297">G-protein coupled receptor</keyword>
<dbReference type="PRINTS" id="PR00245">
    <property type="entry name" value="OLFACTORYR"/>
</dbReference>
<evidence type="ECO:0000313" key="12">
    <source>
        <dbReference type="Proteomes" id="UP000515159"/>
    </source>
</evidence>
<proteinExistence type="inferred from homology"/>
<keyword evidence="8 9" id="KW-0807">Transducer</keyword>
<comment type="subcellular location">
    <subcellularLocation>
        <location evidence="10">Cell membrane</location>
        <topology evidence="10">Multi-pass membrane protein</topology>
    </subcellularLocation>
    <subcellularLocation>
        <location evidence="1">Membrane</location>
        <topology evidence="1">Multi-pass membrane protein</topology>
    </subcellularLocation>
</comment>
<evidence type="ECO:0000256" key="7">
    <source>
        <dbReference type="ARBA" id="ARBA00023170"/>
    </source>
</evidence>
<keyword evidence="10" id="KW-0716">Sensory transduction</keyword>
<feature type="transmembrane region" description="Helical" evidence="10">
    <location>
        <begin position="271"/>
        <end position="290"/>
    </location>
</feature>
<feature type="transmembrane region" description="Helical" evidence="10">
    <location>
        <begin position="140"/>
        <end position="158"/>
    </location>
</feature>
<dbReference type="RefSeq" id="XP_033780633.1">
    <property type="nucleotide sequence ID" value="XM_033924742.1"/>
</dbReference>
<evidence type="ECO:0000259" key="11">
    <source>
        <dbReference type="PROSITE" id="PS50262"/>
    </source>
</evidence>
<reference evidence="13 14" key="1">
    <citation type="submission" date="2025-04" db="UniProtKB">
        <authorList>
            <consortium name="RefSeq"/>
        </authorList>
    </citation>
    <scope>IDENTIFICATION</scope>
</reference>
<dbReference type="SUPFAM" id="SSF81321">
    <property type="entry name" value="Family A G protein-coupled receptor-like"/>
    <property type="match status" value="1"/>
</dbReference>
<evidence type="ECO:0000313" key="14">
    <source>
        <dbReference type="RefSeq" id="XP_033780672.1"/>
    </source>
</evidence>
<evidence type="ECO:0000256" key="9">
    <source>
        <dbReference type="RuleBase" id="RU000688"/>
    </source>
</evidence>
<feature type="transmembrane region" description="Helical" evidence="10">
    <location>
        <begin position="31"/>
        <end position="51"/>
    </location>
</feature>
<sequence>MAMSNETSITQFILLGLSSNSDLQTVIFVQFFVMYLLALVGNLLIIITIYVDSHLHSPMYFLLSNLSFIDLSFATVTVPKFLVSFLMQSKTITFSECLAQIFFLHLMGGTECFHLSLMAYDRYVAICNPLRYTIIMNRQACLQLVASTWVAGLIHALVQALPSTQLPFCGPNEIDHFFCDVLPISLLACSNTNIIEMIALINSGLLSLICFFVVSISYAYIISTVLKIRSSEGRRKTFSTCASHLLVVTLFFGPALFIYMRPSVKFTGDKMVSVFYAIVTPVLNPCIYTLRNKKVKSAMKRLGGRKVSLLEMQKN</sequence>
<dbReference type="PROSITE" id="PS50262">
    <property type="entry name" value="G_PROTEIN_RECEP_F1_2"/>
    <property type="match status" value="1"/>
</dbReference>
<comment type="similarity">
    <text evidence="9">Belongs to the G-protein coupled receptor 1 family.</text>
</comment>
<evidence type="ECO:0000256" key="6">
    <source>
        <dbReference type="ARBA" id="ARBA00023136"/>
    </source>
</evidence>
<keyword evidence="6 10" id="KW-0472">Membrane</keyword>
<dbReference type="KEGG" id="gsh:117350487"/>
<dbReference type="OrthoDB" id="9975554at2759"/>
<dbReference type="AlphaFoldDB" id="A0A6P8NW80"/>
<keyword evidence="12" id="KW-1185">Reference proteome</keyword>
<feature type="domain" description="G-protein coupled receptors family 1 profile" evidence="11">
    <location>
        <begin position="41"/>
        <end position="288"/>
    </location>
</feature>
<organism evidence="12 14">
    <name type="scientific">Geotrypetes seraphini</name>
    <name type="common">Gaboon caecilian</name>
    <name type="synonym">Caecilia seraphini</name>
    <dbReference type="NCBI Taxonomy" id="260995"/>
    <lineage>
        <taxon>Eukaryota</taxon>
        <taxon>Metazoa</taxon>
        <taxon>Chordata</taxon>
        <taxon>Craniata</taxon>
        <taxon>Vertebrata</taxon>
        <taxon>Euteleostomi</taxon>
        <taxon>Amphibia</taxon>
        <taxon>Gymnophiona</taxon>
        <taxon>Geotrypetes</taxon>
    </lineage>
</organism>
<evidence type="ECO:0000256" key="3">
    <source>
        <dbReference type="ARBA" id="ARBA00022725"/>
    </source>
</evidence>
<dbReference type="PROSITE" id="PS00237">
    <property type="entry name" value="G_PROTEIN_RECEP_F1_1"/>
    <property type="match status" value="1"/>
</dbReference>
<feature type="transmembrane region" description="Helical" evidence="10">
    <location>
        <begin position="58"/>
        <end position="78"/>
    </location>
</feature>
<dbReference type="InterPro" id="IPR000276">
    <property type="entry name" value="GPCR_Rhodpsn"/>
</dbReference>
<dbReference type="GO" id="GO:0004930">
    <property type="term" value="F:G protein-coupled receptor activity"/>
    <property type="evidence" value="ECO:0007669"/>
    <property type="project" value="UniProtKB-KW"/>
</dbReference>
<evidence type="ECO:0000256" key="5">
    <source>
        <dbReference type="ARBA" id="ARBA00023040"/>
    </source>
</evidence>
<dbReference type="CDD" id="cd13954">
    <property type="entry name" value="7tmA_OR"/>
    <property type="match status" value="1"/>
</dbReference>
<feature type="transmembrane region" description="Helical" evidence="10">
    <location>
        <begin position="238"/>
        <end position="259"/>
    </location>
</feature>
<keyword evidence="3 10" id="KW-0552">Olfaction</keyword>
<evidence type="ECO:0000256" key="8">
    <source>
        <dbReference type="ARBA" id="ARBA00023224"/>
    </source>
</evidence>
<keyword evidence="10" id="KW-1003">Cell membrane</keyword>
<gene>
    <name evidence="14" type="primary">LOC117350487</name>
    <name evidence="13" type="synonym">LOC117350449</name>
</gene>
<dbReference type="InterPro" id="IPR050427">
    <property type="entry name" value="Olfactory_Receptors"/>
</dbReference>
<accession>A0A6P8NW80</accession>
<keyword evidence="7 9" id="KW-0675">Receptor</keyword>
<keyword evidence="2 9" id="KW-0812">Transmembrane</keyword>
<feature type="transmembrane region" description="Helical" evidence="10">
    <location>
        <begin position="98"/>
        <end position="120"/>
    </location>
</feature>
<dbReference type="RefSeq" id="XP_033780672.1">
    <property type="nucleotide sequence ID" value="XM_033924781.1"/>
</dbReference>
<dbReference type="GeneID" id="117350487"/>
<protein>
    <recommendedName>
        <fullName evidence="10">Olfactory receptor</fullName>
    </recommendedName>
</protein>
<dbReference type="Proteomes" id="UP000515159">
    <property type="component" value="Chromosome 16"/>
</dbReference>
<evidence type="ECO:0000256" key="10">
    <source>
        <dbReference type="RuleBase" id="RU363047"/>
    </source>
</evidence>
<dbReference type="InterPro" id="IPR017452">
    <property type="entry name" value="GPCR_Rhodpsn_7TM"/>
</dbReference>
<dbReference type="InterPro" id="IPR000725">
    <property type="entry name" value="Olfact_rcpt"/>
</dbReference>
<dbReference type="FunFam" id="1.20.1070.10:FF:000007">
    <property type="entry name" value="Olfactory receptor"/>
    <property type="match status" value="1"/>
</dbReference>
<dbReference type="Pfam" id="PF13853">
    <property type="entry name" value="7tm_4"/>
    <property type="match status" value="1"/>
</dbReference>
<dbReference type="PRINTS" id="PR00237">
    <property type="entry name" value="GPCRRHODOPSN"/>
</dbReference>
<evidence type="ECO:0000313" key="13">
    <source>
        <dbReference type="RefSeq" id="XP_033780633.1"/>
    </source>
</evidence>
<name>A0A6P8NW80_GEOSA</name>
<dbReference type="KEGG" id="gsh:117350449"/>
<evidence type="ECO:0000256" key="2">
    <source>
        <dbReference type="ARBA" id="ARBA00022692"/>
    </source>
</evidence>
<feature type="transmembrane region" description="Helical" evidence="10">
    <location>
        <begin position="205"/>
        <end position="226"/>
    </location>
</feature>
<dbReference type="PANTHER" id="PTHR48002">
    <property type="entry name" value="OLFACTORY RECEPTOR"/>
    <property type="match status" value="1"/>
</dbReference>
<dbReference type="GO" id="GO:0004984">
    <property type="term" value="F:olfactory receptor activity"/>
    <property type="evidence" value="ECO:0007669"/>
    <property type="project" value="InterPro"/>
</dbReference>
<keyword evidence="4 10" id="KW-1133">Transmembrane helix</keyword>
<evidence type="ECO:0000256" key="4">
    <source>
        <dbReference type="ARBA" id="ARBA00022989"/>
    </source>
</evidence>
<dbReference type="Gene3D" id="1.20.1070.10">
    <property type="entry name" value="Rhodopsin 7-helix transmembrane proteins"/>
    <property type="match status" value="1"/>
</dbReference>
<evidence type="ECO:0000256" key="1">
    <source>
        <dbReference type="ARBA" id="ARBA00004141"/>
    </source>
</evidence>